<feature type="compositionally biased region" description="Polar residues" evidence="1">
    <location>
        <begin position="247"/>
        <end position="256"/>
    </location>
</feature>
<name>A0A9P8UEB6_9PEZI</name>
<feature type="compositionally biased region" description="Polar residues" evidence="1">
    <location>
        <begin position="15"/>
        <end position="33"/>
    </location>
</feature>
<feature type="compositionally biased region" description="Polar residues" evidence="1">
    <location>
        <begin position="148"/>
        <end position="157"/>
    </location>
</feature>
<feature type="compositionally biased region" description="Polar residues" evidence="1">
    <location>
        <begin position="508"/>
        <end position="521"/>
    </location>
</feature>
<dbReference type="RefSeq" id="XP_045954863.1">
    <property type="nucleotide sequence ID" value="XM_046100458.1"/>
</dbReference>
<feature type="compositionally biased region" description="Polar residues" evidence="1">
    <location>
        <begin position="728"/>
        <end position="754"/>
    </location>
</feature>
<feature type="compositionally biased region" description="Polar residues" evidence="1">
    <location>
        <begin position="442"/>
        <end position="451"/>
    </location>
</feature>
<sequence>METQTAARPSMHGKTGSSGSIKYSLPGSPTLTNPDMILPDYDDPMSPDRSSSPLTMWKNSQFDLNNGHMYNTGSATPTTPIIYGNGTMLSDIGEVTEAESTIGPAKSRINYHNNFAVKHPSNAFAYEAMKKKKPDQRARDRERRLSLESGSTITNGDQPGRLLDFDDSVSVDDSNFQGDDEDSVAESYIFEDNGGSRTPPAREFAKGIGPDAEERYSTALSRRAEQILANAKRRLTTMEGNLHRARSSLSVDSGSEPSPPFSRPGTAIHRGPEVALAKSFLGHNRISSENNIQSEFKPATLSPRSSSALGVTGSYRQLLLSSRSVDYKRDSPQLDKPLGNPVYGNTTFSKSKTSLHDSKYTFEPLSEDEAAKVTTTPRQSLENAKLNTFLSPTFGSFDDKGLRRSASTAQMKDIKDTMQELKGRLSSLRDQARADSMKRRSMQSLRNSSPFTHAREFSEDSTTEYVGGKSMKEIRKWNDGVESLHESDIGEKLEEEIDDNVSIISGSIYSQQTASPRTSPTQEDEASSRTPTDASSLIQVADIGQGLDDQDDMKTEDGYIDDDDHSEFQDIVSESGESDYHDTVQNQLSHEDREDAFDYEHFFLHSAMGSMSQKKLRKRASQDSFSSEDSAETTRGPTTNGEYRRQSRRGSNASLSSVDSFLTATEGRTTRADNDIMEYFPEQVIMQMDALPERAGSHTPDTAQRATFDLGRPSSNLDHAQPRASIVQRPSSSAATFTHRPSVSSMGSTGTNRSFPLINKPKVSNGILTPRDSPDQGLKKISESLMSDAASICESANLGEKPIGMLAKEDQILVERLVASLGKCVLGLTENGRASTEARQFRRRIETARQTLEGLDRTI</sequence>
<feature type="region of interest" description="Disordered" evidence="1">
    <location>
        <begin position="508"/>
        <end position="564"/>
    </location>
</feature>
<dbReference type="Proteomes" id="UP000758603">
    <property type="component" value="Unassembled WGS sequence"/>
</dbReference>
<feature type="region of interest" description="Disordered" evidence="1">
    <location>
        <begin position="433"/>
        <end position="462"/>
    </location>
</feature>
<keyword evidence="3" id="KW-1185">Reference proteome</keyword>
<organism evidence="2 3">
    <name type="scientific">Truncatella angustata</name>
    <dbReference type="NCBI Taxonomy" id="152316"/>
    <lineage>
        <taxon>Eukaryota</taxon>
        <taxon>Fungi</taxon>
        <taxon>Dikarya</taxon>
        <taxon>Ascomycota</taxon>
        <taxon>Pezizomycotina</taxon>
        <taxon>Sordariomycetes</taxon>
        <taxon>Xylariomycetidae</taxon>
        <taxon>Amphisphaeriales</taxon>
        <taxon>Sporocadaceae</taxon>
        <taxon>Truncatella</taxon>
    </lineage>
</organism>
<evidence type="ECO:0000313" key="2">
    <source>
        <dbReference type="EMBL" id="KAH6648356.1"/>
    </source>
</evidence>
<reference evidence="2" key="1">
    <citation type="journal article" date="2021" name="Nat. Commun.">
        <title>Genetic determinants of endophytism in the Arabidopsis root mycobiome.</title>
        <authorList>
            <person name="Mesny F."/>
            <person name="Miyauchi S."/>
            <person name="Thiergart T."/>
            <person name="Pickel B."/>
            <person name="Atanasova L."/>
            <person name="Karlsson M."/>
            <person name="Huettel B."/>
            <person name="Barry K.W."/>
            <person name="Haridas S."/>
            <person name="Chen C."/>
            <person name="Bauer D."/>
            <person name="Andreopoulos W."/>
            <person name="Pangilinan J."/>
            <person name="LaButti K."/>
            <person name="Riley R."/>
            <person name="Lipzen A."/>
            <person name="Clum A."/>
            <person name="Drula E."/>
            <person name="Henrissat B."/>
            <person name="Kohler A."/>
            <person name="Grigoriev I.V."/>
            <person name="Martin F.M."/>
            <person name="Hacquard S."/>
        </authorList>
    </citation>
    <scope>NUCLEOTIDE SEQUENCE</scope>
    <source>
        <strain evidence="2">MPI-SDFR-AT-0073</strain>
    </source>
</reference>
<proteinExistence type="predicted"/>
<protein>
    <submittedName>
        <fullName evidence="2">Uncharacterized protein</fullName>
    </submittedName>
</protein>
<dbReference type="EMBL" id="JAGPXC010000007">
    <property type="protein sequence ID" value="KAH6648356.1"/>
    <property type="molecule type" value="Genomic_DNA"/>
</dbReference>
<evidence type="ECO:0000256" key="1">
    <source>
        <dbReference type="SAM" id="MobiDB-lite"/>
    </source>
</evidence>
<feature type="region of interest" description="Disordered" evidence="1">
    <location>
        <begin position="610"/>
        <end position="660"/>
    </location>
</feature>
<feature type="compositionally biased region" description="Polar residues" evidence="1">
    <location>
        <begin position="649"/>
        <end position="660"/>
    </location>
</feature>
<evidence type="ECO:0000313" key="3">
    <source>
        <dbReference type="Proteomes" id="UP000758603"/>
    </source>
</evidence>
<comment type="caution">
    <text evidence="2">The sequence shown here is derived from an EMBL/GenBank/DDBJ whole genome shotgun (WGS) entry which is preliminary data.</text>
</comment>
<gene>
    <name evidence="2" type="ORF">BKA67DRAFT_538399</name>
</gene>
<accession>A0A9P8UEB6</accession>
<feature type="region of interest" description="Disordered" evidence="1">
    <location>
        <begin position="128"/>
        <end position="161"/>
    </location>
</feature>
<dbReference type="GeneID" id="70129350"/>
<dbReference type="AlphaFoldDB" id="A0A9P8UEB6"/>
<feature type="compositionally biased region" description="Polar residues" evidence="1">
    <location>
        <begin position="528"/>
        <end position="538"/>
    </location>
</feature>
<feature type="region of interest" description="Disordered" evidence="1">
    <location>
        <begin position="244"/>
        <end position="268"/>
    </location>
</feature>
<feature type="compositionally biased region" description="Basic and acidic residues" evidence="1">
    <location>
        <begin position="135"/>
        <end position="146"/>
    </location>
</feature>
<feature type="region of interest" description="Disordered" evidence="1">
    <location>
        <begin position="694"/>
        <end position="774"/>
    </location>
</feature>
<feature type="compositionally biased region" description="Polar residues" evidence="1">
    <location>
        <begin position="622"/>
        <end position="641"/>
    </location>
</feature>
<dbReference type="OrthoDB" id="3438840at2759"/>
<feature type="region of interest" description="Disordered" evidence="1">
    <location>
        <begin position="1"/>
        <end position="56"/>
    </location>
</feature>